<dbReference type="EMBL" id="JACHOT010000009">
    <property type="protein sequence ID" value="MBB4652996.1"/>
    <property type="molecule type" value="Genomic_DNA"/>
</dbReference>
<evidence type="ECO:0000313" key="2">
    <source>
        <dbReference type="Proteomes" id="UP000539538"/>
    </source>
</evidence>
<accession>A0ABR6LAM1</accession>
<name>A0ABR6LAM1_9HYPH</name>
<organism evidence="1 2">
    <name type="scientific">Aminobacter niigataensis</name>
    <dbReference type="NCBI Taxonomy" id="83265"/>
    <lineage>
        <taxon>Bacteria</taxon>
        <taxon>Pseudomonadati</taxon>
        <taxon>Pseudomonadota</taxon>
        <taxon>Alphaproteobacteria</taxon>
        <taxon>Hyphomicrobiales</taxon>
        <taxon>Phyllobacteriaceae</taxon>
        <taxon>Aminobacter</taxon>
    </lineage>
</organism>
<reference evidence="1 2" key="1">
    <citation type="submission" date="2020-08" db="EMBL/GenBank/DDBJ databases">
        <title>Genomic Encyclopedia of Type Strains, Phase IV (KMG-IV): sequencing the most valuable type-strain genomes for metagenomic binning, comparative biology and taxonomic classification.</title>
        <authorList>
            <person name="Goeker M."/>
        </authorList>
    </citation>
    <scope>NUCLEOTIDE SEQUENCE [LARGE SCALE GENOMIC DNA]</scope>
    <source>
        <strain evidence="1 2">DSM 7050</strain>
    </source>
</reference>
<protein>
    <submittedName>
        <fullName evidence="1">Uncharacterized protein</fullName>
    </submittedName>
</protein>
<dbReference type="RefSeq" id="WP_183264394.1">
    <property type="nucleotide sequence ID" value="NZ_BAAAVZ010000026.1"/>
</dbReference>
<gene>
    <name evidence="1" type="ORF">GGQ99_004780</name>
</gene>
<keyword evidence="2" id="KW-1185">Reference proteome</keyword>
<proteinExistence type="predicted"/>
<sequence length="75" mass="8316">MKKLLTEMTIDEYNADIIANAAYFTACRKTGVGRYDKREAPTQDAIRTIAAEMGRGTIIYAIGPTGRQAFVDTIR</sequence>
<dbReference type="Proteomes" id="UP000539538">
    <property type="component" value="Unassembled WGS sequence"/>
</dbReference>
<evidence type="ECO:0000313" key="1">
    <source>
        <dbReference type="EMBL" id="MBB4652996.1"/>
    </source>
</evidence>
<comment type="caution">
    <text evidence="1">The sequence shown here is derived from an EMBL/GenBank/DDBJ whole genome shotgun (WGS) entry which is preliminary data.</text>
</comment>